<proteinExistence type="predicted"/>
<dbReference type="Proteomes" id="UP000827284">
    <property type="component" value="Unassembled WGS sequence"/>
</dbReference>
<accession>A0A9P3H8L8</accession>
<dbReference type="OrthoDB" id="9999611at2759"/>
<reference evidence="2" key="2">
    <citation type="journal article" date="2022" name="Microbiol. Resour. Announc.">
        <title>Whole-Genome Sequence of Entomortierella parvispora E1425, a Mucoromycotan Fungus Associated with Burkholderiaceae-Related Endosymbiotic Bacteria.</title>
        <authorList>
            <person name="Herlambang A."/>
            <person name="Guo Y."/>
            <person name="Takashima Y."/>
            <person name="Narisawa K."/>
            <person name="Ohta H."/>
            <person name="Nishizawa T."/>
        </authorList>
    </citation>
    <scope>NUCLEOTIDE SEQUENCE</scope>
    <source>
        <strain evidence="2">E1425</strain>
    </source>
</reference>
<keyword evidence="3" id="KW-1185">Reference proteome</keyword>
<evidence type="ECO:0000313" key="2">
    <source>
        <dbReference type="EMBL" id="GJJ72156.1"/>
    </source>
</evidence>
<reference evidence="2" key="1">
    <citation type="submission" date="2021-11" db="EMBL/GenBank/DDBJ databases">
        <authorList>
            <person name="Herlambang A."/>
            <person name="Guo Y."/>
            <person name="Takashima Y."/>
            <person name="Nishizawa T."/>
        </authorList>
    </citation>
    <scope>NUCLEOTIDE SEQUENCE</scope>
    <source>
        <strain evidence="2">E1425</strain>
    </source>
</reference>
<name>A0A9P3H8L8_9FUNG</name>
<evidence type="ECO:0000256" key="1">
    <source>
        <dbReference type="SAM" id="MobiDB-lite"/>
    </source>
</evidence>
<protein>
    <recommendedName>
        <fullName evidence="4">CsbD-like domain-containing protein</fullName>
    </recommendedName>
</protein>
<sequence>MTDRFSNTANSYMGGAKQTLGNAIGNSTMAAEGAAKKAQADAAQATADAKTHAEGLRHSIGGNVQKTVGSLVGNSKMEAEGHANIARGEVKRNV</sequence>
<evidence type="ECO:0008006" key="4">
    <source>
        <dbReference type="Google" id="ProtNLM"/>
    </source>
</evidence>
<comment type="caution">
    <text evidence="2">The sequence shown here is derived from an EMBL/GenBank/DDBJ whole genome shotgun (WGS) entry which is preliminary data.</text>
</comment>
<evidence type="ECO:0000313" key="3">
    <source>
        <dbReference type="Proteomes" id="UP000827284"/>
    </source>
</evidence>
<feature type="region of interest" description="Disordered" evidence="1">
    <location>
        <begin position="38"/>
        <end position="62"/>
    </location>
</feature>
<dbReference type="EMBL" id="BQFW01000006">
    <property type="protein sequence ID" value="GJJ72156.1"/>
    <property type="molecule type" value="Genomic_DNA"/>
</dbReference>
<gene>
    <name evidence="2" type="ORF">EMPS_04513</name>
</gene>
<dbReference type="AlphaFoldDB" id="A0A9P3H8L8"/>
<organism evidence="2 3">
    <name type="scientific">Entomortierella parvispora</name>
    <dbReference type="NCBI Taxonomy" id="205924"/>
    <lineage>
        <taxon>Eukaryota</taxon>
        <taxon>Fungi</taxon>
        <taxon>Fungi incertae sedis</taxon>
        <taxon>Mucoromycota</taxon>
        <taxon>Mortierellomycotina</taxon>
        <taxon>Mortierellomycetes</taxon>
        <taxon>Mortierellales</taxon>
        <taxon>Mortierellaceae</taxon>
        <taxon>Entomortierella</taxon>
    </lineage>
</organism>